<proteinExistence type="predicted"/>
<dbReference type="Proteomes" id="UP001234297">
    <property type="component" value="Chromosome 5"/>
</dbReference>
<reference evidence="1 2" key="1">
    <citation type="journal article" date="2022" name="Hortic Res">
        <title>A haplotype resolved chromosomal level avocado genome allows analysis of novel avocado genes.</title>
        <authorList>
            <person name="Nath O."/>
            <person name="Fletcher S.J."/>
            <person name="Hayward A."/>
            <person name="Shaw L.M."/>
            <person name="Masouleh A.K."/>
            <person name="Furtado A."/>
            <person name="Henry R.J."/>
            <person name="Mitter N."/>
        </authorList>
    </citation>
    <scope>NUCLEOTIDE SEQUENCE [LARGE SCALE GENOMIC DNA]</scope>
    <source>
        <strain evidence="2">cv. Hass</strain>
    </source>
</reference>
<sequence>MEQIEGASNFSAIPFIRVLKEGEIQSERRSCKSPLPWKIESPALITYLTGFDARRLPPPHLSKPSCHAPSSLPISLTLATSGIVSLDLRCYWILPISLPPVKFRILPTSPFCESRAPRPLESSTLKPSLFFLLLGTPSPKPFSWTPSDPVEKKGFRCCGGTSAADCLG</sequence>
<evidence type="ECO:0000313" key="1">
    <source>
        <dbReference type="EMBL" id="KAJ8639935.1"/>
    </source>
</evidence>
<organism evidence="1 2">
    <name type="scientific">Persea americana</name>
    <name type="common">Avocado</name>
    <dbReference type="NCBI Taxonomy" id="3435"/>
    <lineage>
        <taxon>Eukaryota</taxon>
        <taxon>Viridiplantae</taxon>
        <taxon>Streptophyta</taxon>
        <taxon>Embryophyta</taxon>
        <taxon>Tracheophyta</taxon>
        <taxon>Spermatophyta</taxon>
        <taxon>Magnoliopsida</taxon>
        <taxon>Magnoliidae</taxon>
        <taxon>Laurales</taxon>
        <taxon>Lauraceae</taxon>
        <taxon>Persea</taxon>
    </lineage>
</organism>
<dbReference type="EMBL" id="CM056813">
    <property type="protein sequence ID" value="KAJ8639935.1"/>
    <property type="molecule type" value="Genomic_DNA"/>
</dbReference>
<protein>
    <submittedName>
        <fullName evidence="1">Uncharacterized protein</fullName>
    </submittedName>
</protein>
<gene>
    <name evidence="1" type="ORF">MRB53_016629</name>
</gene>
<name>A0ACC2M2S2_PERAE</name>
<keyword evidence="2" id="KW-1185">Reference proteome</keyword>
<comment type="caution">
    <text evidence="1">The sequence shown here is derived from an EMBL/GenBank/DDBJ whole genome shotgun (WGS) entry which is preliminary data.</text>
</comment>
<evidence type="ECO:0000313" key="2">
    <source>
        <dbReference type="Proteomes" id="UP001234297"/>
    </source>
</evidence>
<accession>A0ACC2M2S2</accession>